<evidence type="ECO:0000313" key="3">
    <source>
        <dbReference type="Proteomes" id="UP000812287"/>
    </source>
</evidence>
<dbReference type="OrthoDB" id="3250555at2759"/>
<sequence>MFSWQCSRIPLSWSRTQSLGSIKEESESLEDELPSESDEDDGATESDGNDFSAPVQRSSLQTTSESDDFSDALQHLLLEMEEKRRSGFCTSMIRQPSTEHSFLRLFPQNLLPTATPSMDRNYSFSTVSPASDFYFSPGSEGNTKRPREDALEDIRSPKRIQRCSSRHSTITDETTPTFRGWKRSRSERKDYDMPSPRKKARPTHCSYSVSQPASLRRAQSLRADTLLSSSSSGSSGSTSRTYTPTITPTGTFRIPHLGNSPPDSDWIPTAPSSPEPVPVQRNTYAHLPPELFLPSRFGVTRSSPRDPVPIIAPPSDHTAMLALSSEAQAKRRLQLYVSREHQRHQIWELGCRNQTSTFDDWENAIGIGQKLRRKVVGWILEATLRRHEGEDLHDQITALSTSRETRFHAAYLFLLFFFCSGGTEGVECDGFEDTVWDMAVGAVAVSVKYHRDFLPPLFPVYTSSLQALAPHEIGFGDLEGAQADLLSAVGYVLGGTPVGVLDELLDALPSLRELFPDEGEWSRVLRETWRSLMICILEPDILNFPISLLSAAAVSEAVLDVLLHRKVSSRDKYKDELREETEEEAEGILLDVQNVLGIGEREMHECREWIVGVKRDWCEL</sequence>
<protein>
    <submittedName>
        <fullName evidence="2">Uncharacterized protein</fullName>
    </submittedName>
</protein>
<comment type="caution">
    <text evidence="2">The sequence shown here is derived from an EMBL/GenBank/DDBJ whole genome shotgun (WGS) entry which is preliminary data.</text>
</comment>
<feature type="compositionally biased region" description="Polar residues" evidence="1">
    <location>
        <begin position="55"/>
        <end position="64"/>
    </location>
</feature>
<feature type="compositionally biased region" description="Acidic residues" evidence="1">
    <location>
        <begin position="27"/>
        <end position="48"/>
    </location>
</feature>
<name>A0A9P7VEV3_9AGAR</name>
<accession>A0A9P7VEV3</accession>
<dbReference type="Proteomes" id="UP000812287">
    <property type="component" value="Unassembled WGS sequence"/>
</dbReference>
<gene>
    <name evidence="2" type="ORF">BT62DRAFT_939023</name>
</gene>
<feature type="region of interest" description="Disordered" evidence="1">
    <location>
        <begin position="17"/>
        <end position="67"/>
    </location>
</feature>
<feature type="compositionally biased region" description="Polar residues" evidence="1">
    <location>
        <begin position="166"/>
        <end position="177"/>
    </location>
</feature>
<reference evidence="2" key="1">
    <citation type="submission" date="2020-11" db="EMBL/GenBank/DDBJ databases">
        <title>Adaptations for nitrogen fixation in a non-lichenized fungal sporocarp promotes dispersal by wood-feeding termites.</title>
        <authorList>
            <consortium name="DOE Joint Genome Institute"/>
            <person name="Koch R.A."/>
            <person name="Yoon G."/>
            <person name="Arayal U."/>
            <person name="Lail K."/>
            <person name="Amirebrahimi M."/>
            <person name="Labutti K."/>
            <person name="Lipzen A."/>
            <person name="Riley R."/>
            <person name="Barry K."/>
            <person name="Henrissat B."/>
            <person name="Grigoriev I.V."/>
            <person name="Herr J.R."/>
            <person name="Aime M.C."/>
        </authorList>
    </citation>
    <scope>NUCLEOTIDE SEQUENCE</scope>
    <source>
        <strain evidence="2">MCA 3950</strain>
    </source>
</reference>
<feature type="region of interest" description="Disordered" evidence="1">
    <location>
        <begin position="160"/>
        <end position="276"/>
    </location>
</feature>
<dbReference type="EMBL" id="MU250596">
    <property type="protein sequence ID" value="KAG7439419.1"/>
    <property type="molecule type" value="Genomic_DNA"/>
</dbReference>
<evidence type="ECO:0000256" key="1">
    <source>
        <dbReference type="SAM" id="MobiDB-lite"/>
    </source>
</evidence>
<keyword evidence="3" id="KW-1185">Reference proteome</keyword>
<feature type="compositionally biased region" description="Low complexity" evidence="1">
    <location>
        <begin position="225"/>
        <end position="254"/>
    </location>
</feature>
<dbReference type="RefSeq" id="XP_043032919.1">
    <property type="nucleotide sequence ID" value="XM_043187642.1"/>
</dbReference>
<dbReference type="GeneID" id="66109939"/>
<organism evidence="2 3">
    <name type="scientific">Guyanagaster necrorhizus</name>
    <dbReference type="NCBI Taxonomy" id="856835"/>
    <lineage>
        <taxon>Eukaryota</taxon>
        <taxon>Fungi</taxon>
        <taxon>Dikarya</taxon>
        <taxon>Basidiomycota</taxon>
        <taxon>Agaricomycotina</taxon>
        <taxon>Agaricomycetes</taxon>
        <taxon>Agaricomycetidae</taxon>
        <taxon>Agaricales</taxon>
        <taxon>Marasmiineae</taxon>
        <taxon>Physalacriaceae</taxon>
        <taxon>Guyanagaster</taxon>
    </lineage>
</organism>
<proteinExistence type="predicted"/>
<evidence type="ECO:0000313" key="2">
    <source>
        <dbReference type="EMBL" id="KAG7439419.1"/>
    </source>
</evidence>
<dbReference type="AlphaFoldDB" id="A0A9P7VEV3"/>